<protein>
    <submittedName>
        <fullName evidence="3">Uncharacterized protein</fullName>
    </submittedName>
</protein>
<evidence type="ECO:0000256" key="1">
    <source>
        <dbReference type="SAM" id="Coils"/>
    </source>
</evidence>
<feature type="coiled-coil region" evidence="1">
    <location>
        <begin position="553"/>
        <end position="587"/>
    </location>
</feature>
<keyword evidence="4" id="KW-1185">Reference proteome</keyword>
<dbReference type="EMBL" id="JAJFAZ020000007">
    <property type="protein sequence ID" value="KAI5317457.1"/>
    <property type="molecule type" value="Genomic_DNA"/>
</dbReference>
<accession>A0AAD4V4J7</accession>
<keyword evidence="1" id="KW-0175">Coiled coil</keyword>
<dbReference type="AlphaFoldDB" id="A0AAD4V4J7"/>
<proteinExistence type="predicted"/>
<evidence type="ECO:0000313" key="4">
    <source>
        <dbReference type="Proteomes" id="UP001054821"/>
    </source>
</evidence>
<dbReference type="Proteomes" id="UP001054821">
    <property type="component" value="Chromosome 7"/>
</dbReference>
<comment type="caution">
    <text evidence="3">The sequence shown here is derived from an EMBL/GenBank/DDBJ whole genome shotgun (WGS) entry which is preliminary data.</text>
</comment>
<reference evidence="3 4" key="1">
    <citation type="journal article" date="2022" name="G3 (Bethesda)">
        <title>Whole-genome sequence and methylome profiling of the almond [Prunus dulcis (Mill.) D.A. Webb] cultivar 'Nonpareil'.</title>
        <authorList>
            <person name="D'Amico-Willman K.M."/>
            <person name="Ouma W.Z."/>
            <person name="Meulia T."/>
            <person name="Sideli G.M."/>
            <person name="Gradziel T.M."/>
            <person name="Fresnedo-Ramirez J."/>
        </authorList>
    </citation>
    <scope>NUCLEOTIDE SEQUENCE [LARGE SCALE GENOMIC DNA]</scope>
    <source>
        <strain evidence="3">Clone GOH B32 T37-40</strain>
    </source>
</reference>
<organism evidence="3 4">
    <name type="scientific">Prunus dulcis</name>
    <name type="common">Almond</name>
    <name type="synonym">Amygdalus dulcis</name>
    <dbReference type="NCBI Taxonomy" id="3755"/>
    <lineage>
        <taxon>Eukaryota</taxon>
        <taxon>Viridiplantae</taxon>
        <taxon>Streptophyta</taxon>
        <taxon>Embryophyta</taxon>
        <taxon>Tracheophyta</taxon>
        <taxon>Spermatophyta</taxon>
        <taxon>Magnoliopsida</taxon>
        <taxon>eudicotyledons</taxon>
        <taxon>Gunneridae</taxon>
        <taxon>Pentapetalae</taxon>
        <taxon>rosids</taxon>
        <taxon>fabids</taxon>
        <taxon>Rosales</taxon>
        <taxon>Rosaceae</taxon>
        <taxon>Amygdaloideae</taxon>
        <taxon>Amygdaleae</taxon>
        <taxon>Prunus</taxon>
    </lineage>
</organism>
<sequence length="622" mass="68616">MGQVTVGTRKLATHLCSKIGQVKGEIMVEQLCTKHKYTKISKGNKERGNWLTTYAVKSGRWLGKSLSDTCVLSTGTQKYFKATWNGEIGQPTMQSNQAGGWGNYGRRTNCVFSTGTRRYLKATGNWETGKPLVQSNRAGGRESLSDTCVLSTGTCKYLKATWNRETGQPPMLSNQTGGWGNLGQATVYEAQSNRAGGFGNHCRTTNYVLGTGTRRYLKATGNGETSTPLVQSNQAGGREIIIGHPYIKYRYTQISKDNWEQGNWPTTCAFKSERWLGKSLLDTCELSIGTYKYLKATGNGETGQPPVQSNRAGGWGNHGWTSNCVLSTATRKYLKATGTEETSQPIVQSNWAGLRKYLKATGNGESDQPLVQSNRAGGLRNRCRTPVYEVQATENGETSQPPVKSNRSGGFGNHCRTANYVLITGTRKCIKATGNRKTGQPYVHSNRAGDSWPDNNVLSTDTRKYLKATRNGETGQPHVQPNRQVARKINVEHLCTEYKNMQIFKGNWERENWPTTCAVKSGSHGRVLGLGGGVKAKDAYYSSTNQNCNKRRCLELEENHGHLKEELNDVKGQLSTLQQQVQMLINNNPQNSAHSARQSPNVDNVGSYSNAYLTDDVMEEPN</sequence>
<feature type="region of interest" description="Disordered" evidence="2">
    <location>
        <begin position="436"/>
        <end position="457"/>
    </location>
</feature>
<gene>
    <name evidence="3" type="ORF">L3X38_037164</name>
</gene>
<name>A0AAD4V4J7_PRUDU</name>
<evidence type="ECO:0000256" key="2">
    <source>
        <dbReference type="SAM" id="MobiDB-lite"/>
    </source>
</evidence>
<feature type="region of interest" description="Disordered" evidence="2">
    <location>
        <begin position="590"/>
        <end position="622"/>
    </location>
</feature>
<feature type="compositionally biased region" description="Polar residues" evidence="2">
    <location>
        <begin position="590"/>
        <end position="612"/>
    </location>
</feature>
<evidence type="ECO:0000313" key="3">
    <source>
        <dbReference type="EMBL" id="KAI5317457.1"/>
    </source>
</evidence>